<name>M3BXV8_STREZ</name>
<dbReference type="GO" id="GO:0005509">
    <property type="term" value="F:calcium ion binding"/>
    <property type="evidence" value="ECO:0007669"/>
    <property type="project" value="InterPro"/>
</dbReference>
<evidence type="ECO:0000313" key="3">
    <source>
        <dbReference type="Proteomes" id="UP000011732"/>
    </source>
</evidence>
<dbReference type="Proteomes" id="UP000011732">
    <property type="component" value="Unassembled WGS sequence"/>
</dbReference>
<accession>M3BXV8</accession>
<feature type="domain" description="EF-hand" evidence="1">
    <location>
        <begin position="6"/>
        <end position="33"/>
    </location>
</feature>
<gene>
    <name evidence="2" type="ORF">H114_11271</name>
</gene>
<proteinExistence type="predicted"/>
<dbReference type="InterPro" id="IPR011992">
    <property type="entry name" value="EF-hand-dom_pair"/>
</dbReference>
<dbReference type="PROSITE" id="PS50222">
    <property type="entry name" value="EF_HAND_2"/>
    <property type="match status" value="1"/>
</dbReference>
<dbReference type="InterPro" id="IPR002048">
    <property type="entry name" value="EF_hand_dom"/>
</dbReference>
<evidence type="ECO:0000259" key="1">
    <source>
        <dbReference type="PROSITE" id="PS50222"/>
    </source>
</evidence>
<reference evidence="2 3" key="1">
    <citation type="journal article" date="2013" name="Genome Announc.">
        <title>Draft Genome Sequence of Streptomyces gancidicus Strain BKS 13-15.</title>
        <authorList>
            <person name="Kumar S."/>
            <person name="Kaur N."/>
            <person name="Singh N.K."/>
            <person name="Raghava G.P."/>
            <person name="Mayilraj S."/>
        </authorList>
    </citation>
    <scope>NUCLEOTIDE SEQUENCE [LARGE SCALE GENOMIC DNA]</scope>
    <source>
        <strain evidence="2 3">BKS 13-15</strain>
    </source>
</reference>
<dbReference type="EMBL" id="AOHP01000053">
    <property type="protein sequence ID" value="EMF28899.1"/>
    <property type="molecule type" value="Genomic_DNA"/>
</dbReference>
<keyword evidence="3" id="KW-1185">Reference proteome</keyword>
<evidence type="ECO:0000313" key="2">
    <source>
        <dbReference type="EMBL" id="EMF28899.1"/>
    </source>
</evidence>
<dbReference type="AlphaFoldDB" id="M3BXV8"/>
<organism evidence="2 3">
    <name type="scientific">Streptomyces gancidicus BKS 13-15</name>
    <dbReference type="NCBI Taxonomy" id="1284664"/>
    <lineage>
        <taxon>Bacteria</taxon>
        <taxon>Bacillati</taxon>
        <taxon>Actinomycetota</taxon>
        <taxon>Actinomycetes</taxon>
        <taxon>Kitasatosporales</taxon>
        <taxon>Streptomycetaceae</taxon>
        <taxon>Streptomyces</taxon>
        <taxon>Streptomyces pseudogriseolus group</taxon>
    </lineage>
</organism>
<protein>
    <submittedName>
        <fullName evidence="2">Calcium-binding protein</fullName>
    </submittedName>
</protein>
<dbReference type="Gene3D" id="1.10.238.10">
    <property type="entry name" value="EF-hand"/>
    <property type="match status" value="1"/>
</dbReference>
<sequence>MMASEFQRTKLRDMFDAFDVNGDGCLEEADSRP</sequence>
<comment type="caution">
    <text evidence="2">The sequence shown here is derived from an EMBL/GenBank/DDBJ whole genome shotgun (WGS) entry which is preliminary data.</text>
</comment>
<dbReference type="SUPFAM" id="SSF47473">
    <property type="entry name" value="EF-hand"/>
    <property type="match status" value="1"/>
</dbReference>